<feature type="compositionally biased region" description="Acidic residues" evidence="1">
    <location>
        <begin position="352"/>
        <end position="376"/>
    </location>
</feature>
<keyword evidence="3" id="KW-1185">Reference proteome</keyword>
<feature type="compositionally biased region" description="Basic residues" evidence="1">
    <location>
        <begin position="430"/>
        <end position="439"/>
    </location>
</feature>
<protein>
    <submittedName>
        <fullName evidence="2">Uncharacterized protein</fullName>
    </submittedName>
</protein>
<name>A0A3S0ZMS2_ELYCH</name>
<evidence type="ECO:0000313" key="3">
    <source>
        <dbReference type="Proteomes" id="UP000271974"/>
    </source>
</evidence>
<dbReference type="Proteomes" id="UP000271974">
    <property type="component" value="Unassembled WGS sequence"/>
</dbReference>
<evidence type="ECO:0000256" key="1">
    <source>
        <dbReference type="SAM" id="MobiDB-lite"/>
    </source>
</evidence>
<evidence type="ECO:0000313" key="2">
    <source>
        <dbReference type="EMBL" id="RUS78609.1"/>
    </source>
</evidence>
<feature type="compositionally biased region" description="Basic and acidic residues" evidence="1">
    <location>
        <begin position="446"/>
        <end position="462"/>
    </location>
</feature>
<dbReference type="EMBL" id="RQTK01000499">
    <property type="protein sequence ID" value="RUS78609.1"/>
    <property type="molecule type" value="Genomic_DNA"/>
</dbReference>
<comment type="caution">
    <text evidence="2">The sequence shown here is derived from an EMBL/GenBank/DDBJ whole genome shotgun (WGS) entry which is preliminary data.</text>
</comment>
<accession>A0A3S0ZMS2</accession>
<organism evidence="2 3">
    <name type="scientific">Elysia chlorotica</name>
    <name type="common">Eastern emerald elysia</name>
    <name type="synonym">Sea slug</name>
    <dbReference type="NCBI Taxonomy" id="188477"/>
    <lineage>
        <taxon>Eukaryota</taxon>
        <taxon>Metazoa</taxon>
        <taxon>Spiralia</taxon>
        <taxon>Lophotrochozoa</taxon>
        <taxon>Mollusca</taxon>
        <taxon>Gastropoda</taxon>
        <taxon>Heterobranchia</taxon>
        <taxon>Euthyneura</taxon>
        <taxon>Panpulmonata</taxon>
        <taxon>Sacoglossa</taxon>
        <taxon>Placobranchoidea</taxon>
        <taxon>Plakobranchidae</taxon>
        <taxon>Elysia</taxon>
    </lineage>
</organism>
<feature type="region of interest" description="Disordered" evidence="1">
    <location>
        <begin position="1"/>
        <end position="100"/>
    </location>
</feature>
<sequence>MTRRPPDRAHVRRSGQARCPVGLVISRKPPTAAAPAPSKNAGVSPRSPCGPHVPGPARDDPHTDTTWASTPRLPDPRLSPPLPPEISGRYSSTDSPSQSNVSIITSPSCELLSCSWRISSALPQCRLQTENCVTWQSDEGYTQAFSQFEPDKPHKTVRTSLFAEKYKRSHSEIQVTRPCHEQSCAVVIRQQRGFLPTSLVVLCFLLLLPRYLVAKPAASMEREGPGILVLKTPLCEPVSQENLRRMMGPYYDSSRMAADMPLAKRDHLPPGYPYHSDHSSKPSFQGDDPRAKQASADDDLVQEEILWSSDKESDWGDDGEDEGVGDERVWLEEKEVVESIYNSGESIKEKLVDEEEEEQEEVEEEEEEEGEEEEITGEPHSSWHTGRAGSKGDTPGKYRHKHRQHRAYVDKSRDDHPSRQRVYRDSYAYMKRRRRKRSPQLRSRSTRRDFLSRHDEFVDSKYNKSNGSSTDNIDGWANDGNVSGAKRNGRSARSSKRRQVSSKEDTSSDIAALTLKMVLNRKNKKLRKSLKKQFRQNAKSLLKRRPPWDCKMATSTLILKEGVFPRVLVDGTCRGQKQCFYRLYDCKPQFYTIKMMQRDPNHCNPLPKVGNTTVFEERWNIISRKITVGCNCVNSQRFTNRGRTGRRGS</sequence>
<dbReference type="OrthoDB" id="5950649at2759"/>
<feature type="compositionally biased region" description="Basic residues" evidence="1">
    <location>
        <begin position="397"/>
        <end position="406"/>
    </location>
</feature>
<feature type="compositionally biased region" description="Acidic residues" evidence="1">
    <location>
        <begin position="315"/>
        <end position="324"/>
    </location>
</feature>
<dbReference type="SUPFAM" id="SSF57501">
    <property type="entry name" value="Cystine-knot cytokines"/>
    <property type="match status" value="1"/>
</dbReference>
<feature type="compositionally biased region" description="Basic and acidic residues" evidence="1">
    <location>
        <begin position="407"/>
        <end position="424"/>
    </location>
</feature>
<reference evidence="2 3" key="1">
    <citation type="submission" date="2019-01" db="EMBL/GenBank/DDBJ databases">
        <title>A draft genome assembly of the solar-powered sea slug Elysia chlorotica.</title>
        <authorList>
            <person name="Cai H."/>
            <person name="Li Q."/>
            <person name="Fang X."/>
            <person name="Li J."/>
            <person name="Curtis N.E."/>
            <person name="Altenburger A."/>
            <person name="Shibata T."/>
            <person name="Feng M."/>
            <person name="Maeda T."/>
            <person name="Schwartz J.A."/>
            <person name="Shigenobu S."/>
            <person name="Lundholm N."/>
            <person name="Nishiyama T."/>
            <person name="Yang H."/>
            <person name="Hasebe M."/>
            <person name="Li S."/>
            <person name="Pierce S.K."/>
            <person name="Wang J."/>
        </authorList>
    </citation>
    <scope>NUCLEOTIDE SEQUENCE [LARGE SCALE GENOMIC DNA]</scope>
    <source>
        <strain evidence="2">EC2010</strain>
        <tissue evidence="2">Whole organism of an adult</tissue>
    </source>
</reference>
<dbReference type="InterPro" id="IPR029034">
    <property type="entry name" value="Cystine-knot_cytokine"/>
</dbReference>
<dbReference type="AlphaFoldDB" id="A0A3S0ZMS2"/>
<gene>
    <name evidence="2" type="ORF">EGW08_013615</name>
</gene>
<feature type="region of interest" description="Disordered" evidence="1">
    <location>
        <begin position="345"/>
        <end position="506"/>
    </location>
</feature>
<proteinExistence type="predicted"/>
<feature type="compositionally biased region" description="Polar residues" evidence="1">
    <location>
        <begin position="463"/>
        <end position="472"/>
    </location>
</feature>
<feature type="compositionally biased region" description="Polar residues" evidence="1">
    <location>
        <begin position="89"/>
        <end position="100"/>
    </location>
</feature>
<feature type="compositionally biased region" description="Basic residues" evidence="1">
    <location>
        <begin position="487"/>
        <end position="500"/>
    </location>
</feature>
<feature type="region of interest" description="Disordered" evidence="1">
    <location>
        <begin position="263"/>
        <end position="331"/>
    </location>
</feature>